<dbReference type="GO" id="GO:0046872">
    <property type="term" value="F:metal ion binding"/>
    <property type="evidence" value="ECO:0007669"/>
    <property type="project" value="UniProtKB-KW"/>
</dbReference>
<gene>
    <name evidence="4" type="ORF">CLIT_5c00790</name>
</gene>
<keyword evidence="2" id="KW-0479">Metal-binding</keyword>
<evidence type="ECO:0000259" key="3">
    <source>
        <dbReference type="Pfam" id="PF12850"/>
    </source>
</evidence>
<dbReference type="EMBL" id="JJMM01000005">
    <property type="protein sequence ID" value="KDR96067.1"/>
    <property type="molecule type" value="Genomic_DNA"/>
</dbReference>
<keyword evidence="5" id="KW-1185">Reference proteome</keyword>
<dbReference type="Pfam" id="PF12850">
    <property type="entry name" value="Metallophos_2"/>
    <property type="match status" value="1"/>
</dbReference>
<dbReference type="OrthoDB" id="9800565at2"/>
<dbReference type="AlphaFoldDB" id="A0A069RPH1"/>
<dbReference type="CDD" id="cd00841">
    <property type="entry name" value="MPP_YfcE"/>
    <property type="match status" value="1"/>
</dbReference>
<dbReference type="STRING" id="1121324.CLIT_5c00790"/>
<comment type="caution">
    <text evidence="4">The sequence shown here is derived from an EMBL/GenBank/DDBJ whole genome shotgun (WGS) entry which is preliminary data.</text>
</comment>
<dbReference type="PANTHER" id="PTHR11124">
    <property type="entry name" value="VACUOLAR SORTING PROTEIN VPS29"/>
    <property type="match status" value="1"/>
</dbReference>
<evidence type="ECO:0000313" key="4">
    <source>
        <dbReference type="EMBL" id="KDR96067.1"/>
    </source>
</evidence>
<proteinExistence type="inferred from homology"/>
<name>A0A069RPH1_PEPLI</name>
<dbReference type="InterPro" id="IPR000979">
    <property type="entry name" value="Phosphodiesterase_MJ0936/Vps29"/>
</dbReference>
<organism evidence="4 5">
    <name type="scientific">Peptoclostridium litorale DSM 5388</name>
    <dbReference type="NCBI Taxonomy" id="1121324"/>
    <lineage>
        <taxon>Bacteria</taxon>
        <taxon>Bacillati</taxon>
        <taxon>Bacillota</taxon>
        <taxon>Clostridia</taxon>
        <taxon>Peptostreptococcales</taxon>
        <taxon>Peptoclostridiaceae</taxon>
        <taxon>Peptoclostridium</taxon>
    </lineage>
</organism>
<dbReference type="InterPro" id="IPR024654">
    <property type="entry name" value="Calcineurin-like_PHP_lpxH"/>
</dbReference>
<dbReference type="RefSeq" id="WP_038262636.1">
    <property type="nucleotide sequence ID" value="NZ_FSRH01000007.1"/>
</dbReference>
<comment type="similarity">
    <text evidence="1 2">Belongs to the metallophosphoesterase superfamily. YfcE family.</text>
</comment>
<feature type="domain" description="Calcineurin-like phosphoesterase" evidence="3">
    <location>
        <begin position="1"/>
        <end position="159"/>
    </location>
</feature>
<protein>
    <recommendedName>
        <fullName evidence="2">Phosphoesterase</fullName>
        <ecNumber evidence="2">3.1.4.-</ecNumber>
    </recommendedName>
</protein>
<dbReference type="GO" id="GO:0016787">
    <property type="term" value="F:hydrolase activity"/>
    <property type="evidence" value="ECO:0007669"/>
    <property type="project" value="UniProtKB-UniRule"/>
</dbReference>
<dbReference type="SUPFAM" id="SSF56300">
    <property type="entry name" value="Metallo-dependent phosphatases"/>
    <property type="match status" value="1"/>
</dbReference>
<dbReference type="NCBIfam" id="TIGR00040">
    <property type="entry name" value="yfcE"/>
    <property type="match status" value="1"/>
</dbReference>
<evidence type="ECO:0000256" key="2">
    <source>
        <dbReference type="RuleBase" id="RU362039"/>
    </source>
</evidence>
<dbReference type="NCBIfam" id="NF006988">
    <property type="entry name" value="PRK09453.1"/>
    <property type="match status" value="1"/>
</dbReference>
<dbReference type="EC" id="3.1.4.-" evidence="2"/>
<comment type="cofactor">
    <cofactor evidence="2">
        <name>a divalent metal cation</name>
        <dbReference type="ChEBI" id="CHEBI:60240"/>
    </cofactor>
</comment>
<evidence type="ECO:0000313" key="5">
    <source>
        <dbReference type="Proteomes" id="UP000027946"/>
    </source>
</evidence>
<sequence length="180" mass="19806">MRIGVISDTHGSLKYFERAIEIIGKCDYILHAGDVLYHGPRNPLPDGYCPKDLAERINTLDNIIFASGNCDSDVDQMVISHPIQSPYAFVNMGKLRIMVCHGYKDSVENLIEYAKKMGANLFVFGHSHVKKLYKSESLVVLNPGSTSLPKDGTHSAAVIEDGIISLIDISNGDIIETLDI</sequence>
<dbReference type="Proteomes" id="UP000027946">
    <property type="component" value="Unassembled WGS sequence"/>
</dbReference>
<evidence type="ECO:0000256" key="1">
    <source>
        <dbReference type="ARBA" id="ARBA00008950"/>
    </source>
</evidence>
<dbReference type="InterPro" id="IPR029052">
    <property type="entry name" value="Metallo-depent_PP-like"/>
</dbReference>
<dbReference type="eggNOG" id="COG0622">
    <property type="taxonomic scope" value="Bacteria"/>
</dbReference>
<reference evidence="4 5" key="1">
    <citation type="submission" date="2014-03" db="EMBL/GenBank/DDBJ databases">
        <title>Genome sequence of Clostridium litorale W6, DSM 5388.</title>
        <authorList>
            <person name="Poehlein A."/>
            <person name="Jagirdar A."/>
            <person name="Khonsari B."/>
            <person name="Chibani C.M."/>
            <person name="Gutierrez Gutierrez D.A."/>
            <person name="Davydova E."/>
            <person name="Alghaithi H.S."/>
            <person name="Nair K.P."/>
            <person name="Dhamotharan K."/>
            <person name="Chandran L."/>
            <person name="G W."/>
            <person name="Daniel R."/>
        </authorList>
    </citation>
    <scope>NUCLEOTIDE SEQUENCE [LARGE SCALE GENOMIC DNA]</scope>
    <source>
        <strain evidence="4 5">W6</strain>
    </source>
</reference>
<dbReference type="Gene3D" id="3.60.21.10">
    <property type="match status" value="1"/>
</dbReference>
<dbReference type="InterPro" id="IPR041802">
    <property type="entry name" value="MPP_YfcE"/>
</dbReference>
<accession>A0A069RPH1</accession>